<dbReference type="GeneID" id="54351424"/>
<dbReference type="Pfam" id="PF06985">
    <property type="entry name" value="HET"/>
    <property type="match status" value="1"/>
</dbReference>
<dbReference type="InterPro" id="IPR010730">
    <property type="entry name" value="HET"/>
</dbReference>
<dbReference type="PANTHER" id="PTHR33112">
    <property type="entry name" value="DOMAIN PROTEIN, PUTATIVE-RELATED"/>
    <property type="match status" value="1"/>
</dbReference>
<dbReference type="Proteomes" id="UP000800082">
    <property type="component" value="Unassembled WGS sequence"/>
</dbReference>
<dbReference type="InterPro" id="IPR008271">
    <property type="entry name" value="Ser/Thr_kinase_AS"/>
</dbReference>
<dbReference type="InterPro" id="IPR000719">
    <property type="entry name" value="Prot_kinase_dom"/>
</dbReference>
<dbReference type="Gene3D" id="1.10.510.10">
    <property type="entry name" value="Transferase(Phosphotransferase) domain 1"/>
    <property type="match status" value="1"/>
</dbReference>
<feature type="region of interest" description="Disordered" evidence="1">
    <location>
        <begin position="508"/>
        <end position="539"/>
    </location>
</feature>
<dbReference type="Gene3D" id="3.30.200.20">
    <property type="entry name" value="Phosphorylase Kinase, domain 1"/>
    <property type="match status" value="1"/>
</dbReference>
<sequence length="1393" mass="153522">MEGTGFAFDTADMDFNNVFATMPQQQQLAKPTEDNTFGFFGDERIDTAASFIDPTIFSTPSQDMSFMPQTLAMDNTMSNAIWKSHLTPESLIMNSFPATPTQSLEMYPIIDISTSLGKRPRQPDAEDFTQSKRHETTGDYSLSCSSQSPHMDVIQGLSDEAADVCTIWFNNYAVLPSDRHIDSLSQLTGESADAIRQWFGRLLKQGMGGADSAYKSQTDMLPALCWSDSYTTDLATHQSGGAQVPQLLTSQLTQENIATPERRSSNDTTVVGQPVSNLRGRKKRCTPTGDRDMLARDPNKIYQCTRKCGKRYGRKCDWKRSEEEGYPCKSWVCSLCTSEEVENVRPCFRKYHFVQHFRNIHPGVNSDEYERASIVCSETDFPRNCGFCKHKFDSRQDRIDHIADHFKQGKCMLDWNDESNDDDNNSDNNDGDDDDNDDNDRPSGNGYDSAPSHLPPQSDPGDFGPHCYGGGDYAGGGSGSGGNGPSLLSGSFFQFQLLSKSNTINVTKRTQGEQGQQRSSPHTETRSFSPDPSPSEEGILCEEDATPTRDDQTSLTGDTLSGRLVGGAQLPSQPLVARGVCLSKNGVGLVSDAATRLPTVLDSQTNPTGGFTKHSATRTFASHYTEDSRIPTTAVPDTAQFTTDQLNPDVPTAQATPTKAFVPSAAVLDTLQQFTPQSFLSVRLLGAGGFGTVDEVLHRATNLRLGRKTLKNRDQTAMEELKKEVSILQKLRHPHIIRFLGAYSKGDKMSILVSPVAETTLALWLEQATLQQPANLVNVVSKMFGCLVSSVRYLHEQRPVVKHMDIKPQNILVAHGDQKFPRVVLCDFGISSADEDLPDGQHKPLTRRYVAPEVFNGFARKQSADIWSLGCVFAEMASVPFGQSNSVWVNFRREYSGRTGKHYWQDVPSLQDWLSDFLEDAVSPTERKVVGTLKNMLNADPTERPSAALLSLSFTPAPCCLEWPNDKVAFPAPDQELEAVEVLISKGDPDCSDHHDQKASVVVDRTPDVFKNAKHWIEECSCSHNACRQYAPANGTLPTRLVDTQPRGIDDSVICVVDSASITQCSEDIQYATLSYVWNKTDVTLTTAQLRDVKLGLQRQTLPKPLESGIQAAQNLGFRYVWIDSLCVLQDSEVDKRSECADMASVFRNAALTIVLDQITKHCSENTDIVLPNANAKTQLQNSNSSMDASSVISSLPVSDFTTPAFGWDTRAWALQERLLSRRLLHLCEGQLYWECASLKASDTFPRGLSSLVWEKVHSKSCHDRPQRGTAGSKSIIVKNTSRMSHSGKSEVHPPLSKAKRCSEATDYPRAQHLGQNSGNYVDTNATPFWDSGHRPRKEHGKTAGLTGHPLGDSLANTLAHQLACCKHSHPCASGVEDIVHADSFAEEDGPKV</sequence>
<dbReference type="PANTHER" id="PTHR33112:SF16">
    <property type="entry name" value="HETEROKARYON INCOMPATIBILITY DOMAIN-CONTAINING PROTEIN"/>
    <property type="match status" value="1"/>
</dbReference>
<dbReference type="Pfam" id="PF00069">
    <property type="entry name" value="Pkinase"/>
    <property type="match status" value="1"/>
</dbReference>
<dbReference type="SUPFAM" id="SSF56112">
    <property type="entry name" value="Protein kinase-like (PK-like)"/>
    <property type="match status" value="1"/>
</dbReference>
<feature type="compositionally biased region" description="Basic and acidic residues" evidence="1">
    <location>
        <begin position="121"/>
        <end position="137"/>
    </location>
</feature>
<dbReference type="RefSeq" id="XP_033445063.1">
    <property type="nucleotide sequence ID" value="XM_033593756.1"/>
</dbReference>
<evidence type="ECO:0000313" key="3">
    <source>
        <dbReference type="EMBL" id="KAF1924811.1"/>
    </source>
</evidence>
<feature type="domain" description="Protein kinase" evidence="2">
    <location>
        <begin position="679"/>
        <end position="955"/>
    </location>
</feature>
<evidence type="ECO:0000313" key="4">
    <source>
        <dbReference type="Proteomes" id="UP000800082"/>
    </source>
</evidence>
<feature type="compositionally biased region" description="Polar residues" evidence="1">
    <location>
        <begin position="508"/>
        <end position="530"/>
    </location>
</feature>
<accession>A0A6A5R9C6</accession>
<protein>
    <recommendedName>
        <fullName evidence="2">Protein kinase domain-containing protein</fullName>
    </recommendedName>
</protein>
<dbReference type="OrthoDB" id="4062651at2759"/>
<evidence type="ECO:0000259" key="2">
    <source>
        <dbReference type="PROSITE" id="PS50011"/>
    </source>
</evidence>
<reference evidence="3" key="1">
    <citation type="journal article" date="2020" name="Stud. Mycol.">
        <title>101 Dothideomycetes genomes: a test case for predicting lifestyles and emergence of pathogens.</title>
        <authorList>
            <person name="Haridas S."/>
            <person name="Albert R."/>
            <person name="Binder M."/>
            <person name="Bloem J."/>
            <person name="Labutti K."/>
            <person name="Salamov A."/>
            <person name="Andreopoulos B."/>
            <person name="Baker S."/>
            <person name="Barry K."/>
            <person name="Bills G."/>
            <person name="Bluhm B."/>
            <person name="Cannon C."/>
            <person name="Castanera R."/>
            <person name="Culley D."/>
            <person name="Daum C."/>
            <person name="Ezra D."/>
            <person name="Gonzalez J."/>
            <person name="Henrissat B."/>
            <person name="Kuo A."/>
            <person name="Liang C."/>
            <person name="Lipzen A."/>
            <person name="Lutzoni F."/>
            <person name="Magnuson J."/>
            <person name="Mondo S."/>
            <person name="Nolan M."/>
            <person name="Ohm R."/>
            <person name="Pangilinan J."/>
            <person name="Park H.-J."/>
            <person name="Ramirez L."/>
            <person name="Alfaro M."/>
            <person name="Sun H."/>
            <person name="Tritt A."/>
            <person name="Yoshinaga Y."/>
            <person name="Zwiers L.-H."/>
            <person name="Turgeon B."/>
            <person name="Goodwin S."/>
            <person name="Spatafora J."/>
            <person name="Crous P."/>
            <person name="Grigoriev I."/>
        </authorList>
    </citation>
    <scope>NUCLEOTIDE SEQUENCE</scope>
    <source>
        <strain evidence="3">CBS 183.55</strain>
    </source>
</reference>
<dbReference type="PROSITE" id="PS00108">
    <property type="entry name" value="PROTEIN_KINASE_ST"/>
    <property type="match status" value="1"/>
</dbReference>
<dbReference type="SMART" id="SM00220">
    <property type="entry name" value="S_TKc"/>
    <property type="match status" value="1"/>
</dbReference>
<keyword evidence="4" id="KW-1185">Reference proteome</keyword>
<gene>
    <name evidence="3" type="ORF">M421DRAFT_424445</name>
</gene>
<organism evidence="3 4">
    <name type="scientific">Didymella exigua CBS 183.55</name>
    <dbReference type="NCBI Taxonomy" id="1150837"/>
    <lineage>
        <taxon>Eukaryota</taxon>
        <taxon>Fungi</taxon>
        <taxon>Dikarya</taxon>
        <taxon>Ascomycota</taxon>
        <taxon>Pezizomycotina</taxon>
        <taxon>Dothideomycetes</taxon>
        <taxon>Pleosporomycetidae</taxon>
        <taxon>Pleosporales</taxon>
        <taxon>Pleosporineae</taxon>
        <taxon>Didymellaceae</taxon>
        <taxon>Didymella</taxon>
    </lineage>
</organism>
<evidence type="ECO:0000256" key="1">
    <source>
        <dbReference type="SAM" id="MobiDB-lite"/>
    </source>
</evidence>
<dbReference type="GO" id="GO:0005524">
    <property type="term" value="F:ATP binding"/>
    <property type="evidence" value="ECO:0007669"/>
    <property type="project" value="InterPro"/>
</dbReference>
<dbReference type="CDD" id="cd00180">
    <property type="entry name" value="PKc"/>
    <property type="match status" value="1"/>
</dbReference>
<dbReference type="PROSITE" id="PS50011">
    <property type="entry name" value="PROTEIN_KINASE_DOM"/>
    <property type="match status" value="1"/>
</dbReference>
<dbReference type="EMBL" id="ML978990">
    <property type="protein sequence ID" value="KAF1924811.1"/>
    <property type="molecule type" value="Genomic_DNA"/>
</dbReference>
<feature type="compositionally biased region" description="Polar residues" evidence="1">
    <location>
        <begin position="1314"/>
        <end position="1327"/>
    </location>
</feature>
<feature type="region of interest" description="Disordered" evidence="1">
    <location>
        <begin position="115"/>
        <end position="144"/>
    </location>
</feature>
<feature type="compositionally biased region" description="Acidic residues" evidence="1">
    <location>
        <begin position="417"/>
        <end position="438"/>
    </location>
</feature>
<proteinExistence type="predicted"/>
<feature type="region of interest" description="Disordered" evidence="1">
    <location>
        <begin position="1260"/>
        <end position="1349"/>
    </location>
</feature>
<feature type="compositionally biased region" description="Polar residues" evidence="1">
    <location>
        <begin position="1270"/>
        <end position="1287"/>
    </location>
</feature>
<feature type="region of interest" description="Disordered" evidence="1">
    <location>
        <begin position="417"/>
        <end position="470"/>
    </location>
</feature>
<dbReference type="InterPro" id="IPR011009">
    <property type="entry name" value="Kinase-like_dom_sf"/>
</dbReference>
<dbReference type="GO" id="GO:0004672">
    <property type="term" value="F:protein kinase activity"/>
    <property type="evidence" value="ECO:0007669"/>
    <property type="project" value="InterPro"/>
</dbReference>
<name>A0A6A5R9C6_9PLEO</name>